<feature type="region of interest" description="Disordered" evidence="2">
    <location>
        <begin position="210"/>
        <end position="251"/>
    </location>
</feature>
<dbReference type="Pfam" id="PF05838">
    <property type="entry name" value="Glyco_hydro_108"/>
    <property type="match status" value="1"/>
</dbReference>
<keyword evidence="3" id="KW-1133">Transmembrane helix</keyword>
<dbReference type="SUPFAM" id="SSF53955">
    <property type="entry name" value="Lysozyme-like"/>
    <property type="match status" value="1"/>
</dbReference>
<evidence type="ECO:0000313" key="6">
    <source>
        <dbReference type="Proteomes" id="UP000600449"/>
    </source>
</evidence>
<dbReference type="EMBL" id="BMMF01000002">
    <property type="protein sequence ID" value="GGK23175.1"/>
    <property type="molecule type" value="Genomic_DNA"/>
</dbReference>
<keyword evidence="1" id="KW-0175">Coiled coil</keyword>
<dbReference type="Gene3D" id="1.20.141.10">
    <property type="entry name" value="Chitosanase, subunit A, domain 1"/>
    <property type="match status" value="1"/>
</dbReference>
<evidence type="ECO:0000256" key="3">
    <source>
        <dbReference type="SAM" id="Phobius"/>
    </source>
</evidence>
<name>A0A917Q4R2_9HYPH</name>
<keyword evidence="6" id="KW-1185">Reference proteome</keyword>
<feature type="coiled-coil region" evidence="1">
    <location>
        <begin position="58"/>
        <end position="101"/>
    </location>
</feature>
<feature type="compositionally biased region" description="Pro residues" evidence="2">
    <location>
        <begin position="214"/>
        <end position="232"/>
    </location>
</feature>
<evidence type="ECO:0000256" key="1">
    <source>
        <dbReference type="SAM" id="Coils"/>
    </source>
</evidence>
<dbReference type="InterPro" id="IPR008565">
    <property type="entry name" value="TtsA-like_GH18_dom"/>
</dbReference>
<feature type="domain" description="TtsA-like Glycoside hydrolase family 108" evidence="4">
    <location>
        <begin position="260"/>
        <end position="343"/>
    </location>
</feature>
<dbReference type="InterPro" id="IPR023346">
    <property type="entry name" value="Lysozyme-like_dom_sf"/>
</dbReference>
<evidence type="ECO:0000259" key="4">
    <source>
        <dbReference type="Pfam" id="PF05838"/>
    </source>
</evidence>
<feature type="transmembrane region" description="Helical" evidence="3">
    <location>
        <begin position="144"/>
        <end position="166"/>
    </location>
</feature>
<sequence length="422" mass="43570">MNPLIALALQLVPDVAKAFAGDRAGQVAASVGTAVAEAAGTSDAQAAQIALAQDPAKLADLRIKLAQIAADAETARRANDLDELKAQIADTESARATFAELAKAGNAVGFAPVVISVIVTVGFFVMLIWLLVREPTLTTDSAVLQLINITIGALTAAFATVVNFWLGSSHGSRIKDQISATLQAQATSGGSQRIAAALAGHSAKIDTAVQAFRNPPPPPAAPAAPPPAPSAPAAPAHAPAPTQPPTPSDADARFDACVTIVLQMEGGYVDDPADPGGATNMGITLNTLRDWRHDPSLGPADVKALGVEEAKAIYKANYWDVMQCDGLPAGVDLSVFDFGVNAGPSRSVKLLESLVGTTQDGIMGPQTRAATAAQNAPDLIRRFADGRLSYYRSLSTWDHFGAGWTNRTNTIEKDALAMAGAG</sequence>
<gene>
    <name evidence="5" type="ORF">GCM10011322_07400</name>
</gene>
<protein>
    <recommendedName>
        <fullName evidence="4">TtsA-like Glycoside hydrolase family 108 domain-containing protein</fullName>
    </recommendedName>
</protein>
<feature type="transmembrane region" description="Helical" evidence="3">
    <location>
        <begin position="110"/>
        <end position="132"/>
    </location>
</feature>
<accession>A0A917Q4R2</accession>
<dbReference type="RefSeq" id="WP_188909701.1">
    <property type="nucleotide sequence ID" value="NZ_BMMF01000002.1"/>
</dbReference>
<dbReference type="CDD" id="cd13926">
    <property type="entry name" value="N-acetylmuramidase_GH108"/>
    <property type="match status" value="1"/>
</dbReference>
<reference evidence="5 6" key="1">
    <citation type="journal article" date="2014" name="Int. J. Syst. Evol. Microbiol.">
        <title>Complete genome sequence of Corynebacterium casei LMG S-19264T (=DSM 44701T), isolated from a smear-ripened cheese.</title>
        <authorList>
            <consortium name="US DOE Joint Genome Institute (JGI-PGF)"/>
            <person name="Walter F."/>
            <person name="Albersmeier A."/>
            <person name="Kalinowski J."/>
            <person name="Ruckert C."/>
        </authorList>
    </citation>
    <scope>NUCLEOTIDE SEQUENCE [LARGE SCALE GENOMIC DNA]</scope>
    <source>
        <strain evidence="5 6">CGMCC 1.9161</strain>
    </source>
</reference>
<evidence type="ECO:0000313" key="5">
    <source>
        <dbReference type="EMBL" id="GGK23175.1"/>
    </source>
</evidence>
<keyword evidence="3" id="KW-0472">Membrane</keyword>
<comment type="caution">
    <text evidence="5">The sequence shown here is derived from an EMBL/GenBank/DDBJ whole genome shotgun (WGS) entry which is preliminary data.</text>
</comment>
<organism evidence="5 6">
    <name type="scientific">Salinarimonas ramus</name>
    <dbReference type="NCBI Taxonomy" id="690164"/>
    <lineage>
        <taxon>Bacteria</taxon>
        <taxon>Pseudomonadati</taxon>
        <taxon>Pseudomonadota</taxon>
        <taxon>Alphaproteobacteria</taxon>
        <taxon>Hyphomicrobiales</taxon>
        <taxon>Salinarimonadaceae</taxon>
        <taxon>Salinarimonas</taxon>
    </lineage>
</organism>
<proteinExistence type="predicted"/>
<dbReference type="AlphaFoldDB" id="A0A917Q4R2"/>
<evidence type="ECO:0000256" key="2">
    <source>
        <dbReference type="SAM" id="MobiDB-lite"/>
    </source>
</evidence>
<dbReference type="Proteomes" id="UP000600449">
    <property type="component" value="Unassembled WGS sequence"/>
</dbReference>
<keyword evidence="3" id="KW-0812">Transmembrane</keyword>